<dbReference type="Proteomes" id="UP001303046">
    <property type="component" value="Unassembled WGS sequence"/>
</dbReference>
<organism evidence="2 3">
    <name type="scientific">Necator americanus</name>
    <name type="common">Human hookworm</name>
    <dbReference type="NCBI Taxonomy" id="51031"/>
    <lineage>
        <taxon>Eukaryota</taxon>
        <taxon>Metazoa</taxon>
        <taxon>Ecdysozoa</taxon>
        <taxon>Nematoda</taxon>
        <taxon>Chromadorea</taxon>
        <taxon>Rhabditida</taxon>
        <taxon>Rhabditina</taxon>
        <taxon>Rhabditomorpha</taxon>
        <taxon>Strongyloidea</taxon>
        <taxon>Ancylostomatidae</taxon>
        <taxon>Bunostominae</taxon>
        <taxon>Necator</taxon>
    </lineage>
</organism>
<evidence type="ECO:0000256" key="1">
    <source>
        <dbReference type="SAM" id="MobiDB-lite"/>
    </source>
</evidence>
<comment type="caution">
    <text evidence="2">The sequence shown here is derived from an EMBL/GenBank/DDBJ whole genome shotgun (WGS) entry which is preliminary data.</text>
</comment>
<evidence type="ECO:0000313" key="3">
    <source>
        <dbReference type="Proteomes" id="UP001303046"/>
    </source>
</evidence>
<proteinExistence type="predicted"/>
<evidence type="ECO:0000313" key="2">
    <source>
        <dbReference type="EMBL" id="KAK6732745.1"/>
    </source>
</evidence>
<reference evidence="2 3" key="1">
    <citation type="submission" date="2023-08" db="EMBL/GenBank/DDBJ databases">
        <title>A Necator americanus chromosomal reference genome.</title>
        <authorList>
            <person name="Ilik V."/>
            <person name="Petrzelkova K.J."/>
            <person name="Pardy F."/>
            <person name="Fuh T."/>
            <person name="Niatou-Singa F.S."/>
            <person name="Gouil Q."/>
            <person name="Baker L."/>
            <person name="Ritchie M.E."/>
            <person name="Jex A.R."/>
            <person name="Gazzola D."/>
            <person name="Li H."/>
            <person name="Toshio Fujiwara R."/>
            <person name="Zhan B."/>
            <person name="Aroian R.V."/>
            <person name="Pafco B."/>
            <person name="Schwarz E.M."/>
        </authorList>
    </citation>
    <scope>NUCLEOTIDE SEQUENCE [LARGE SCALE GENOMIC DNA]</scope>
    <source>
        <strain evidence="2 3">Aroian</strain>
        <tissue evidence="2">Whole animal</tissue>
    </source>
</reference>
<feature type="region of interest" description="Disordered" evidence="1">
    <location>
        <begin position="77"/>
        <end position="129"/>
    </location>
</feature>
<sequence length="129" mass="14086">MIVPQAVQIRKTKAAGNPLEKAWQHVSPSGTSNNVMKRRTFRSECRRRFADNGSPNDRMLMPPGSIRQQCVLAPAGYAASHPATQSLSQPASQAASPVKPSPVQPQALLSLSPSPRNYIRVGGMRRSRR</sequence>
<name>A0ABR1C3J9_NECAM</name>
<accession>A0ABR1C3J9</accession>
<gene>
    <name evidence="2" type="primary">Necator_chrII.g4647</name>
    <name evidence="2" type="ORF">RB195_016855</name>
</gene>
<keyword evidence="3" id="KW-1185">Reference proteome</keyword>
<feature type="compositionally biased region" description="Low complexity" evidence="1">
    <location>
        <begin position="82"/>
        <end position="98"/>
    </location>
</feature>
<protein>
    <submittedName>
        <fullName evidence="2">Uncharacterized protein</fullName>
    </submittedName>
</protein>
<dbReference type="EMBL" id="JAVFWL010000002">
    <property type="protein sequence ID" value="KAK6732745.1"/>
    <property type="molecule type" value="Genomic_DNA"/>
</dbReference>